<dbReference type="PROSITE" id="PS50846">
    <property type="entry name" value="HMA_2"/>
    <property type="match status" value="1"/>
</dbReference>
<proteinExistence type="predicted"/>
<dbReference type="AlphaFoldDB" id="A0A366H540"/>
<keyword evidence="4" id="KW-1185">Reference proteome</keyword>
<name>A0A366H540_9BURK</name>
<evidence type="ECO:0000259" key="2">
    <source>
        <dbReference type="PROSITE" id="PS50846"/>
    </source>
</evidence>
<dbReference type="SUPFAM" id="SSF55008">
    <property type="entry name" value="HMA, heavy metal-associated domain"/>
    <property type="match status" value="1"/>
</dbReference>
<dbReference type="Pfam" id="PF00403">
    <property type="entry name" value="HMA"/>
    <property type="match status" value="1"/>
</dbReference>
<evidence type="ECO:0000256" key="1">
    <source>
        <dbReference type="ARBA" id="ARBA00022723"/>
    </source>
</evidence>
<dbReference type="Proteomes" id="UP000253628">
    <property type="component" value="Unassembled WGS sequence"/>
</dbReference>
<feature type="domain" description="HMA" evidence="2">
    <location>
        <begin position="1"/>
        <end position="63"/>
    </location>
</feature>
<gene>
    <name evidence="3" type="ORF">DFR37_11299</name>
</gene>
<accession>A0A366H540</accession>
<dbReference type="PROSITE" id="PS01047">
    <property type="entry name" value="HMA_1"/>
    <property type="match status" value="1"/>
</dbReference>
<evidence type="ECO:0000313" key="4">
    <source>
        <dbReference type="Proteomes" id="UP000253628"/>
    </source>
</evidence>
<dbReference type="EMBL" id="QNRQ01000012">
    <property type="protein sequence ID" value="RBP36520.1"/>
    <property type="molecule type" value="Genomic_DNA"/>
</dbReference>
<comment type="caution">
    <text evidence="3">The sequence shown here is derived from an EMBL/GenBank/DDBJ whole genome shotgun (WGS) entry which is preliminary data.</text>
</comment>
<protein>
    <submittedName>
        <fullName evidence="3">Copper chaperone</fullName>
    </submittedName>
</protein>
<keyword evidence="1" id="KW-0479">Metal-binding</keyword>
<dbReference type="Gene3D" id="3.30.70.100">
    <property type="match status" value="1"/>
</dbReference>
<dbReference type="OrthoDB" id="9813965at2"/>
<reference evidence="3 4" key="1">
    <citation type="submission" date="2018-06" db="EMBL/GenBank/DDBJ databases">
        <title>Genomic Encyclopedia of Type Strains, Phase IV (KMG-IV): sequencing the most valuable type-strain genomes for metagenomic binning, comparative biology and taxonomic classification.</title>
        <authorList>
            <person name="Goeker M."/>
        </authorList>
    </citation>
    <scope>NUCLEOTIDE SEQUENCE [LARGE SCALE GENOMIC DNA]</scope>
    <source>
        <strain evidence="3 4">DSM 25520</strain>
    </source>
</reference>
<dbReference type="InterPro" id="IPR036163">
    <property type="entry name" value="HMA_dom_sf"/>
</dbReference>
<evidence type="ECO:0000313" key="3">
    <source>
        <dbReference type="EMBL" id="RBP36520.1"/>
    </source>
</evidence>
<dbReference type="RefSeq" id="WP_113934612.1">
    <property type="nucleotide sequence ID" value="NZ_JACCEU010000006.1"/>
</dbReference>
<dbReference type="InterPro" id="IPR006121">
    <property type="entry name" value="HMA_dom"/>
</dbReference>
<organism evidence="3 4">
    <name type="scientific">Eoetvoesiella caeni</name>
    <dbReference type="NCBI Taxonomy" id="645616"/>
    <lineage>
        <taxon>Bacteria</taxon>
        <taxon>Pseudomonadati</taxon>
        <taxon>Pseudomonadota</taxon>
        <taxon>Betaproteobacteria</taxon>
        <taxon>Burkholderiales</taxon>
        <taxon>Alcaligenaceae</taxon>
        <taxon>Eoetvoesiella</taxon>
    </lineage>
</organism>
<dbReference type="InterPro" id="IPR017969">
    <property type="entry name" value="Heavy-metal-associated_CS"/>
</dbReference>
<dbReference type="CDD" id="cd00371">
    <property type="entry name" value="HMA"/>
    <property type="match status" value="1"/>
</dbReference>
<sequence>MVNFQVNDMTCGHCAGTIRAAIIAATPQADIEVDLSARRVAVEGVTDIDAVERAIREAGYTPERQP</sequence>
<dbReference type="GO" id="GO:0046872">
    <property type="term" value="F:metal ion binding"/>
    <property type="evidence" value="ECO:0007669"/>
    <property type="project" value="UniProtKB-KW"/>
</dbReference>